<dbReference type="Proteomes" id="UP001189429">
    <property type="component" value="Unassembled WGS sequence"/>
</dbReference>
<proteinExistence type="predicted"/>
<feature type="region of interest" description="Disordered" evidence="1">
    <location>
        <begin position="57"/>
        <end position="84"/>
    </location>
</feature>
<evidence type="ECO:0000313" key="2">
    <source>
        <dbReference type="EMBL" id="CAK0836373.1"/>
    </source>
</evidence>
<dbReference type="EMBL" id="CAUYUJ010013525">
    <property type="protein sequence ID" value="CAK0836373.1"/>
    <property type="molecule type" value="Genomic_DNA"/>
</dbReference>
<gene>
    <name evidence="2" type="ORF">PCOR1329_LOCUS32871</name>
</gene>
<comment type="caution">
    <text evidence="2">The sequence shown here is derived from an EMBL/GenBank/DDBJ whole genome shotgun (WGS) entry which is preliminary data.</text>
</comment>
<feature type="non-terminal residue" evidence="2">
    <location>
        <position position="585"/>
    </location>
</feature>
<protein>
    <submittedName>
        <fullName evidence="2">Uncharacterized protein</fullName>
    </submittedName>
</protein>
<accession>A0ABN9SVD5</accession>
<evidence type="ECO:0000256" key="1">
    <source>
        <dbReference type="SAM" id="MobiDB-lite"/>
    </source>
</evidence>
<reference evidence="2" key="1">
    <citation type="submission" date="2023-10" db="EMBL/GenBank/DDBJ databases">
        <authorList>
            <person name="Chen Y."/>
            <person name="Shah S."/>
            <person name="Dougan E. K."/>
            <person name="Thang M."/>
            <person name="Chan C."/>
        </authorList>
    </citation>
    <scope>NUCLEOTIDE SEQUENCE [LARGE SCALE GENOMIC DNA]</scope>
</reference>
<organism evidence="2 3">
    <name type="scientific">Prorocentrum cordatum</name>
    <dbReference type="NCBI Taxonomy" id="2364126"/>
    <lineage>
        <taxon>Eukaryota</taxon>
        <taxon>Sar</taxon>
        <taxon>Alveolata</taxon>
        <taxon>Dinophyceae</taxon>
        <taxon>Prorocentrales</taxon>
        <taxon>Prorocentraceae</taxon>
        <taxon>Prorocentrum</taxon>
    </lineage>
</organism>
<feature type="non-terminal residue" evidence="2">
    <location>
        <position position="1"/>
    </location>
</feature>
<evidence type="ECO:0000313" key="3">
    <source>
        <dbReference type="Proteomes" id="UP001189429"/>
    </source>
</evidence>
<sequence>APAFVDPHTAGHFTIAVADDVLPLGHALLTRLAFELKLRLINGARPSPAGSVDAAVVAVSQPSRPSTPRESTPSTPVPRSSASVASSSAVVPCGTCRSGPIAPLAARRRAARNEQRLAQAQRTARALRARLVRQHAVIKRHETRIAVLEGGVGDPLVISKTGSQQLSWTSTIAMGVRRNLSNMAAADFGVVTLLGVSRQTVCRSERLVGSCIVATSRQFFSEWRHALGTFLARSPAPPAQHSIINVYSWRSDATNSGVWQRQKVCALEAEAYVMLNPLPPDSTRTCQMCDAFSYIKRLSDVQTVTGGSGECTYRLIVKQLKALGVPVWDEHGTSAAYDSCLHWYFTTSDQGSDQVRARRIIAILTAPMPSVIFMGHNCWEHVVHLIIGQALKLADQFLKEWGRSWRYYSTVAICANVWREAARPIYLWWITACGPMDAKARASTLCPKACSARWGAVESVEERLSAVAGALHAAFAAALAGRAAAEAAPVEGAPGEAAAAAVAFEPVLAAGVDARRAVGYLSTDSAKAWSAMLGRWRRQAVTSTADPLFWGMVKCSLWSRSATTHASCFLKATGRQHIAELACGK</sequence>
<keyword evidence="3" id="KW-1185">Reference proteome</keyword>
<name>A0ABN9SVD5_9DINO</name>